<dbReference type="InterPro" id="IPR016267">
    <property type="entry name" value="UDPGP_trans"/>
</dbReference>
<dbReference type="InterPro" id="IPR029044">
    <property type="entry name" value="Nucleotide-diphossugar_trans"/>
</dbReference>
<dbReference type="Gene3D" id="2.160.10.10">
    <property type="entry name" value="Hexapeptide repeat proteins"/>
    <property type="match status" value="1"/>
</dbReference>
<evidence type="ECO:0000313" key="6">
    <source>
        <dbReference type="EMBL" id="GAB1223792.1"/>
    </source>
</evidence>
<protein>
    <recommendedName>
        <fullName evidence="2 5">UTP--glucose-1-phosphate uridylyltransferase</fullName>
        <ecNumber evidence="2 5">2.7.7.9</ecNumber>
    </recommendedName>
</protein>
<sequence length="481" mass="54862">MELKINQMNTQEIRSKTEEIIQHLLQQGASEDDTKNLKSFQILHNAYLEQIDKKTTGIEWEKVESLPKEFSVDYSTLDKDFTKEEIIELLKKICIIKINGGLGTSMGCTGPKSVIEVRNGLTFLDIIILQLKALYREYGVVVPLVLMNSFSTNVETEKVIKKYEQDNDVRILTFLQHKFPRIDAQTLLPVCTELNGRKEEWYPPGHGDFLQSFVDSKAFQTLKEEGKEYLFLSNSDNLGAIPDITIMHHFSKNHLDFALELTPKTLNDVKGGTLIRYGNKLKMLEIAQVPSEHVAEFKDIKKFKVFNTNNIWMNMSAIQHVVEKRTLLNNMDIIVNRKKDGQRDVIQLEIAVGCAVSAFEHTTAYIVPRSRFLPVKACNDLFIIQSTLFGLNESGHMVDNARKVSDIPPSVTFSKDFQFISEYQKHMQHIPNIEHLNSLVVDGNIIFGKNVKLVGDVVLKNTTTKPILLEDKTIENTTLTF</sequence>
<dbReference type="SUPFAM" id="SSF53448">
    <property type="entry name" value="Nucleotide-diphospho-sugar transferases"/>
    <property type="match status" value="1"/>
</dbReference>
<evidence type="ECO:0000256" key="2">
    <source>
        <dbReference type="ARBA" id="ARBA00012415"/>
    </source>
</evidence>
<name>A0ABQ0DLV9_9EUKA</name>
<keyword evidence="4 5" id="KW-0548">Nucleotidyltransferase</keyword>
<reference evidence="6 7" key="1">
    <citation type="journal article" date="2019" name="PLoS Negl. Trop. Dis.">
        <title>Whole genome sequencing of Entamoeba nuttalli reveals mammalian host-related molecular signatures and a novel octapeptide-repeat surface protein.</title>
        <authorList>
            <person name="Tanaka M."/>
            <person name="Makiuchi T."/>
            <person name="Komiyama T."/>
            <person name="Shiina T."/>
            <person name="Osaki K."/>
            <person name="Tachibana H."/>
        </authorList>
    </citation>
    <scope>NUCLEOTIDE SEQUENCE [LARGE SCALE GENOMIC DNA]</scope>
    <source>
        <strain evidence="6 7">P19-061405</strain>
    </source>
</reference>
<dbReference type="Gene3D" id="3.90.550.10">
    <property type="entry name" value="Spore Coat Polysaccharide Biosynthesis Protein SpsA, Chain A"/>
    <property type="match status" value="1"/>
</dbReference>
<accession>A0ABQ0DLV9</accession>
<evidence type="ECO:0000256" key="1">
    <source>
        <dbReference type="ARBA" id="ARBA00010401"/>
    </source>
</evidence>
<dbReference type="CDD" id="cd00897">
    <property type="entry name" value="UGPase_euk"/>
    <property type="match status" value="1"/>
</dbReference>
<dbReference type="PIRSF" id="PIRSF000806">
    <property type="entry name" value="UDPGP"/>
    <property type="match status" value="1"/>
</dbReference>
<dbReference type="EC" id="2.7.7.9" evidence="2 5"/>
<dbReference type="Proteomes" id="UP001628156">
    <property type="component" value="Unassembled WGS sequence"/>
</dbReference>
<dbReference type="EMBL" id="BAAFRS010000161">
    <property type="protein sequence ID" value="GAB1223792.1"/>
    <property type="molecule type" value="Genomic_DNA"/>
</dbReference>
<evidence type="ECO:0000256" key="4">
    <source>
        <dbReference type="ARBA" id="ARBA00022695"/>
    </source>
</evidence>
<comment type="similarity">
    <text evidence="1 5">Belongs to the UDPGP type 1 family.</text>
</comment>
<proteinExistence type="inferred from homology"/>
<evidence type="ECO:0000256" key="5">
    <source>
        <dbReference type="PIRNR" id="PIRNR000806"/>
    </source>
</evidence>
<evidence type="ECO:0000313" key="7">
    <source>
        <dbReference type="Proteomes" id="UP001628156"/>
    </source>
</evidence>
<comment type="caution">
    <text evidence="6">The sequence shown here is derived from an EMBL/GenBank/DDBJ whole genome shotgun (WGS) entry which is preliminary data.</text>
</comment>
<evidence type="ECO:0000256" key="3">
    <source>
        <dbReference type="ARBA" id="ARBA00022679"/>
    </source>
</evidence>
<keyword evidence="7" id="KW-1185">Reference proteome</keyword>
<gene>
    <name evidence="6" type="ORF">ENUP19_0161G0051</name>
</gene>
<comment type="catalytic activity">
    <reaction evidence="5">
        <text>alpha-D-glucose 1-phosphate + UTP + H(+) = UDP-alpha-D-glucose + diphosphate</text>
        <dbReference type="Rhea" id="RHEA:19889"/>
        <dbReference type="ChEBI" id="CHEBI:15378"/>
        <dbReference type="ChEBI" id="CHEBI:33019"/>
        <dbReference type="ChEBI" id="CHEBI:46398"/>
        <dbReference type="ChEBI" id="CHEBI:58601"/>
        <dbReference type="ChEBI" id="CHEBI:58885"/>
        <dbReference type="EC" id="2.7.7.9"/>
    </reaction>
</comment>
<keyword evidence="3 5" id="KW-0808">Transferase</keyword>
<dbReference type="Pfam" id="PF01704">
    <property type="entry name" value="UDPGP"/>
    <property type="match status" value="1"/>
</dbReference>
<organism evidence="6 7">
    <name type="scientific">Entamoeba nuttalli</name>
    <dbReference type="NCBI Taxonomy" id="412467"/>
    <lineage>
        <taxon>Eukaryota</taxon>
        <taxon>Amoebozoa</taxon>
        <taxon>Evosea</taxon>
        <taxon>Archamoebae</taxon>
        <taxon>Mastigamoebida</taxon>
        <taxon>Entamoebidae</taxon>
        <taxon>Entamoeba</taxon>
    </lineage>
</organism>
<dbReference type="PANTHER" id="PTHR43511">
    <property type="match status" value="1"/>
</dbReference>
<dbReference type="InterPro" id="IPR002618">
    <property type="entry name" value="UDPGP_fam"/>
</dbReference>